<comment type="similarity">
    <text evidence="7">Belongs to the glycosyltransferase 87 family.</text>
</comment>
<feature type="transmembrane region" description="Helical" evidence="8">
    <location>
        <begin position="202"/>
        <end position="225"/>
    </location>
</feature>
<evidence type="ECO:0000256" key="3">
    <source>
        <dbReference type="ARBA" id="ARBA00022679"/>
    </source>
</evidence>
<feature type="transmembrane region" description="Helical" evidence="8">
    <location>
        <begin position="300"/>
        <end position="319"/>
    </location>
</feature>
<feature type="transmembrane region" description="Helical" evidence="8">
    <location>
        <begin position="33"/>
        <end position="53"/>
    </location>
</feature>
<evidence type="ECO:0000256" key="2">
    <source>
        <dbReference type="ARBA" id="ARBA00022475"/>
    </source>
</evidence>
<protein>
    <recommendedName>
        <fullName evidence="11">DUF2029 domain-containing protein</fullName>
    </recommendedName>
</protein>
<keyword evidence="2" id="KW-1003">Cell membrane</keyword>
<evidence type="ECO:0000256" key="6">
    <source>
        <dbReference type="ARBA" id="ARBA00023136"/>
    </source>
</evidence>
<comment type="subcellular location">
    <subcellularLocation>
        <location evidence="1">Cell membrane</location>
        <topology evidence="1">Multi-pass membrane protein</topology>
    </subcellularLocation>
</comment>
<evidence type="ECO:0000256" key="1">
    <source>
        <dbReference type="ARBA" id="ARBA00004651"/>
    </source>
</evidence>
<evidence type="ECO:0000256" key="7">
    <source>
        <dbReference type="ARBA" id="ARBA00024033"/>
    </source>
</evidence>
<keyword evidence="10" id="KW-1185">Reference proteome</keyword>
<sequence length="423" mass="45372">MPDESLSNPDRSRRAPFLGTLVPQTDNLENAEFLRALLLLGGAFFTLTLLAYACTTNWTWPFPRDKVTLVLGRDFLNLWMYGRAVLDADPARFYDLVTYNAELAKLLGPGYPGQNWPNPPTALVVMAPFGLLAYFPALIAWFSVSLLAFYLAGRREVADERTLVVVLVSPAALLCVLSGQSSLLTTAALLAIFASLDKRPVVAGVLIGLLTVKPQLGVLFPFALIASGRWRVFLWAAMTAVVLFAISVAIGGPESWHDYITKAMPLQREVLRDPAGTAVPFQSSIFMNVRGLVGNRAGEMIQLAFAIAAVAAVAAAFRYRSGGDARQLQALFLACTASASPYLGSYDLLPLTFASVALLAEGKLDATGRRLAQLIFWVPALQLLLGHLQIPGPGFVASAFAAYLLLKLFAPAVPSNATAAAVG</sequence>
<dbReference type="AlphaFoldDB" id="A0A0R3LFP0"/>
<accession>A0A0R3LFP0</accession>
<evidence type="ECO:0000256" key="8">
    <source>
        <dbReference type="SAM" id="Phobius"/>
    </source>
</evidence>
<evidence type="ECO:0008006" key="11">
    <source>
        <dbReference type="Google" id="ProtNLM"/>
    </source>
</evidence>
<comment type="caution">
    <text evidence="9">The sequence shown here is derived from an EMBL/GenBank/DDBJ whole genome shotgun (WGS) entry which is preliminary data.</text>
</comment>
<feature type="transmembrane region" description="Helical" evidence="8">
    <location>
        <begin position="163"/>
        <end position="196"/>
    </location>
</feature>
<feature type="transmembrane region" description="Helical" evidence="8">
    <location>
        <begin position="232"/>
        <end position="252"/>
    </location>
</feature>
<organism evidence="9 10">
    <name type="scientific">Bradyrhizobium valentinum</name>
    <dbReference type="NCBI Taxonomy" id="1518501"/>
    <lineage>
        <taxon>Bacteria</taxon>
        <taxon>Pseudomonadati</taxon>
        <taxon>Pseudomonadota</taxon>
        <taxon>Alphaproteobacteria</taxon>
        <taxon>Hyphomicrobiales</taxon>
        <taxon>Nitrobacteraceae</taxon>
        <taxon>Bradyrhizobium</taxon>
    </lineage>
</organism>
<evidence type="ECO:0000256" key="4">
    <source>
        <dbReference type="ARBA" id="ARBA00022692"/>
    </source>
</evidence>
<name>A0A0R3LFP0_9BRAD</name>
<dbReference type="Pfam" id="PF09594">
    <property type="entry name" value="GT87"/>
    <property type="match status" value="1"/>
</dbReference>
<evidence type="ECO:0000256" key="5">
    <source>
        <dbReference type="ARBA" id="ARBA00022989"/>
    </source>
</evidence>
<proteinExistence type="inferred from homology"/>
<keyword evidence="5 8" id="KW-1133">Transmembrane helix</keyword>
<dbReference type="InterPro" id="IPR018584">
    <property type="entry name" value="GT87"/>
</dbReference>
<keyword evidence="3" id="KW-0808">Transferase</keyword>
<evidence type="ECO:0000313" key="10">
    <source>
        <dbReference type="Proteomes" id="UP000051913"/>
    </source>
</evidence>
<keyword evidence="6 8" id="KW-0472">Membrane</keyword>
<keyword evidence="4 8" id="KW-0812">Transmembrane</keyword>
<dbReference type="STRING" id="1518501.CQ10_40870"/>
<feature type="transmembrane region" description="Helical" evidence="8">
    <location>
        <begin position="122"/>
        <end position="151"/>
    </location>
</feature>
<dbReference type="EMBL" id="LLXX01000131">
    <property type="protein sequence ID" value="KRR04035.1"/>
    <property type="molecule type" value="Genomic_DNA"/>
</dbReference>
<dbReference type="GO" id="GO:0005886">
    <property type="term" value="C:plasma membrane"/>
    <property type="evidence" value="ECO:0007669"/>
    <property type="project" value="UniProtKB-SubCell"/>
</dbReference>
<gene>
    <name evidence="9" type="ORF">CP49_12770</name>
</gene>
<dbReference type="Proteomes" id="UP000051913">
    <property type="component" value="Unassembled WGS sequence"/>
</dbReference>
<reference evidence="9 10" key="1">
    <citation type="submission" date="2014-03" db="EMBL/GenBank/DDBJ databases">
        <title>Bradyrhizobium valentinum sp. nov., isolated from effective nodules of Lupinus mariae-josephae, a lupine endemic of basic-lime soils in Eastern Spain.</title>
        <authorList>
            <person name="Duran D."/>
            <person name="Rey L."/>
            <person name="Navarro A."/>
            <person name="Busquets A."/>
            <person name="Imperial J."/>
            <person name="Ruiz-Argueso T."/>
        </authorList>
    </citation>
    <scope>NUCLEOTIDE SEQUENCE [LARGE SCALE GENOMIC DNA]</scope>
    <source>
        <strain evidence="9 10">LmjM3</strain>
    </source>
</reference>
<dbReference type="GO" id="GO:0016758">
    <property type="term" value="F:hexosyltransferase activity"/>
    <property type="evidence" value="ECO:0007669"/>
    <property type="project" value="InterPro"/>
</dbReference>
<evidence type="ECO:0000313" key="9">
    <source>
        <dbReference type="EMBL" id="KRR04035.1"/>
    </source>
</evidence>
<dbReference type="RefSeq" id="WP_057852442.1">
    <property type="nucleotide sequence ID" value="NZ_LLXX01000131.1"/>
</dbReference>